<feature type="domain" description="Response regulatory" evidence="10">
    <location>
        <begin position="491"/>
        <end position="598"/>
    </location>
</feature>
<dbReference type="InterPro" id="IPR001789">
    <property type="entry name" value="Sig_transdc_resp-reg_receiver"/>
</dbReference>
<dbReference type="EMBL" id="PKUS01000023">
    <property type="protein sequence ID" value="PLW67785.1"/>
    <property type="molecule type" value="Genomic_DNA"/>
</dbReference>
<dbReference type="InterPro" id="IPR003660">
    <property type="entry name" value="HAMP_dom"/>
</dbReference>
<keyword evidence="8" id="KW-0472">Membrane</keyword>
<dbReference type="InterPro" id="IPR003594">
    <property type="entry name" value="HATPase_dom"/>
</dbReference>
<dbReference type="EC" id="2.7.13.3" evidence="3"/>
<evidence type="ECO:0000256" key="3">
    <source>
        <dbReference type="ARBA" id="ARBA00012438"/>
    </source>
</evidence>
<dbReference type="Gene3D" id="3.30.565.10">
    <property type="entry name" value="Histidine kinase-like ATPase, C-terminal domain"/>
    <property type="match status" value="1"/>
</dbReference>
<dbReference type="PANTHER" id="PTHR43547:SF2">
    <property type="entry name" value="HYBRID SIGNAL TRANSDUCTION HISTIDINE KINASE C"/>
    <property type="match status" value="1"/>
</dbReference>
<dbReference type="GO" id="GO:0016020">
    <property type="term" value="C:membrane"/>
    <property type="evidence" value="ECO:0007669"/>
    <property type="project" value="UniProtKB-SubCell"/>
</dbReference>
<evidence type="ECO:0000256" key="1">
    <source>
        <dbReference type="ARBA" id="ARBA00000085"/>
    </source>
</evidence>
<accession>A0A2N5WZV5</accession>
<evidence type="ECO:0000259" key="11">
    <source>
        <dbReference type="PROSITE" id="PS50885"/>
    </source>
</evidence>
<evidence type="ECO:0000256" key="5">
    <source>
        <dbReference type="ARBA" id="ARBA00022679"/>
    </source>
</evidence>
<dbReference type="RefSeq" id="WP_101518553.1">
    <property type="nucleotide sequence ID" value="NZ_PKUS01000023.1"/>
</dbReference>
<organism evidence="12 13">
    <name type="scientific">Pseudohalioglobus lutimaris</name>
    <dbReference type="NCBI Taxonomy" id="1737061"/>
    <lineage>
        <taxon>Bacteria</taxon>
        <taxon>Pseudomonadati</taxon>
        <taxon>Pseudomonadota</taxon>
        <taxon>Gammaproteobacteria</taxon>
        <taxon>Cellvibrionales</taxon>
        <taxon>Halieaceae</taxon>
        <taxon>Pseudohalioglobus</taxon>
    </lineage>
</organism>
<evidence type="ECO:0000256" key="6">
    <source>
        <dbReference type="ARBA" id="ARBA00022777"/>
    </source>
</evidence>
<evidence type="ECO:0000256" key="8">
    <source>
        <dbReference type="SAM" id="Phobius"/>
    </source>
</evidence>
<protein>
    <recommendedName>
        <fullName evidence="3">histidine kinase</fullName>
        <ecNumber evidence="3">2.7.13.3</ecNumber>
    </recommendedName>
</protein>
<gene>
    <name evidence="12" type="ORF">C0039_15315</name>
</gene>
<feature type="modified residue" description="4-aspartylphosphate" evidence="7">
    <location>
        <position position="540"/>
    </location>
</feature>
<reference evidence="12 13" key="1">
    <citation type="submission" date="2018-01" db="EMBL/GenBank/DDBJ databases">
        <title>The draft genome sequence of Halioglobus lutimaris HF004.</title>
        <authorList>
            <person name="Du Z.-J."/>
            <person name="Shi M.-J."/>
        </authorList>
    </citation>
    <scope>NUCLEOTIDE SEQUENCE [LARGE SCALE GENOMIC DNA]</scope>
    <source>
        <strain evidence="12 13">HF004</strain>
    </source>
</reference>
<dbReference type="PRINTS" id="PR00344">
    <property type="entry name" value="BCTRLSENSOR"/>
</dbReference>
<dbReference type="PANTHER" id="PTHR43547">
    <property type="entry name" value="TWO-COMPONENT HISTIDINE KINASE"/>
    <property type="match status" value="1"/>
</dbReference>
<keyword evidence="5" id="KW-0808">Transferase</keyword>
<dbReference type="SUPFAM" id="SSF55874">
    <property type="entry name" value="ATPase domain of HSP90 chaperone/DNA topoisomerase II/histidine kinase"/>
    <property type="match status" value="1"/>
</dbReference>
<evidence type="ECO:0000259" key="10">
    <source>
        <dbReference type="PROSITE" id="PS50110"/>
    </source>
</evidence>
<dbReference type="InterPro" id="IPR005467">
    <property type="entry name" value="His_kinase_dom"/>
</dbReference>
<dbReference type="CDD" id="cd00156">
    <property type="entry name" value="REC"/>
    <property type="match status" value="1"/>
</dbReference>
<dbReference type="SUPFAM" id="SSF52172">
    <property type="entry name" value="CheY-like"/>
    <property type="match status" value="1"/>
</dbReference>
<dbReference type="GO" id="GO:0000155">
    <property type="term" value="F:phosphorelay sensor kinase activity"/>
    <property type="evidence" value="ECO:0007669"/>
    <property type="project" value="TreeGrafter"/>
</dbReference>
<dbReference type="Gene3D" id="3.40.50.2300">
    <property type="match status" value="1"/>
</dbReference>
<name>A0A2N5WZV5_9GAMM</name>
<comment type="caution">
    <text evidence="12">The sequence shown here is derived from an EMBL/GenBank/DDBJ whole genome shotgun (WGS) entry which is preliminary data.</text>
</comment>
<dbReference type="Pfam" id="PF02518">
    <property type="entry name" value="HATPase_c"/>
    <property type="match status" value="1"/>
</dbReference>
<keyword evidence="6" id="KW-0418">Kinase</keyword>
<dbReference type="PROSITE" id="PS50109">
    <property type="entry name" value="HIS_KIN"/>
    <property type="match status" value="1"/>
</dbReference>
<keyword evidence="4 7" id="KW-0597">Phosphoprotein</keyword>
<dbReference type="InterPro" id="IPR036890">
    <property type="entry name" value="HATPase_C_sf"/>
</dbReference>
<comment type="catalytic activity">
    <reaction evidence="1">
        <text>ATP + protein L-histidine = ADP + protein N-phospho-L-histidine.</text>
        <dbReference type="EC" id="2.7.13.3"/>
    </reaction>
</comment>
<evidence type="ECO:0000313" key="13">
    <source>
        <dbReference type="Proteomes" id="UP000235005"/>
    </source>
</evidence>
<dbReference type="InterPro" id="IPR004358">
    <property type="entry name" value="Sig_transdc_His_kin-like_C"/>
</dbReference>
<evidence type="ECO:0000259" key="9">
    <source>
        <dbReference type="PROSITE" id="PS50109"/>
    </source>
</evidence>
<dbReference type="AlphaFoldDB" id="A0A2N5WZV5"/>
<proteinExistence type="predicted"/>
<sequence length="622" mass="69594">MPLFALIIIPSLVGVLLISSISWRLFGPAVEKSSEVALSVMEEMIKTTGSEALRYPLAVGDEESIKRIVAAMASNDLVFAVQVEDAEGDVVARAQNSNLPIEEGIRLIEYREKLFIEAAVDGLFEDEVGDKTVYVGMALYQLSPHVLTKEKERLVSEFRAMIVVLLLLGLLVILMAMRILWKSVSSITHALGRIAEGESGVEVSSDPFVSEFDVITRGVNQLSTNLDIARDRQGRAVTELEEAVERAVQSDRETRSFYEMATREIAKPVMQVVELLKLNQKGGSEQVDPQLILDNAERVKLSVLAMLGKLSDARGEEVENEIELGDYFDLLEGLYRPRFEVKRLGYFVEAKGSAEQAKYKIDVRTLDVVLEKLLENSLKFTPEGEVRVHWRVIKREGSEDLLTITVRDNGLGIEAENLERVFERYSHFELEEGAHPGSGLGLYIARELIQRQGGSLEVVSQAGVGSEFTVELPIQRGGKLIEEKYDVKGKIALIVGSSDNERHVLEDYLSHYEMVNLHSDTAIEALTVLAEHEVDVLLVDESIEDIDVDGFVPEARKRQENMYIVVLSENDADEDEDYTTIRKPLGKAEVIELLRRMTIKRSSGVDYRLIERLEAKKGKGKT</sequence>
<dbReference type="PROSITE" id="PS50110">
    <property type="entry name" value="RESPONSE_REGULATORY"/>
    <property type="match status" value="1"/>
</dbReference>
<feature type="domain" description="HAMP" evidence="11">
    <location>
        <begin position="178"/>
        <end position="231"/>
    </location>
</feature>
<evidence type="ECO:0000256" key="7">
    <source>
        <dbReference type="PROSITE-ProRule" id="PRU00169"/>
    </source>
</evidence>
<evidence type="ECO:0000256" key="2">
    <source>
        <dbReference type="ARBA" id="ARBA00004370"/>
    </source>
</evidence>
<feature type="transmembrane region" description="Helical" evidence="8">
    <location>
        <begin position="6"/>
        <end position="26"/>
    </location>
</feature>
<dbReference type="Proteomes" id="UP000235005">
    <property type="component" value="Unassembled WGS sequence"/>
</dbReference>
<feature type="transmembrane region" description="Helical" evidence="8">
    <location>
        <begin position="158"/>
        <end position="181"/>
    </location>
</feature>
<keyword evidence="13" id="KW-1185">Reference proteome</keyword>
<evidence type="ECO:0000313" key="12">
    <source>
        <dbReference type="EMBL" id="PLW67785.1"/>
    </source>
</evidence>
<feature type="domain" description="Histidine kinase" evidence="9">
    <location>
        <begin position="260"/>
        <end position="476"/>
    </location>
</feature>
<keyword evidence="8" id="KW-0812">Transmembrane</keyword>
<dbReference type="InterPro" id="IPR011006">
    <property type="entry name" value="CheY-like_superfamily"/>
</dbReference>
<dbReference type="SMART" id="SM00387">
    <property type="entry name" value="HATPase_c"/>
    <property type="match status" value="1"/>
</dbReference>
<comment type="subcellular location">
    <subcellularLocation>
        <location evidence="2">Membrane</location>
    </subcellularLocation>
</comment>
<keyword evidence="8" id="KW-1133">Transmembrane helix</keyword>
<dbReference type="PROSITE" id="PS50885">
    <property type="entry name" value="HAMP"/>
    <property type="match status" value="1"/>
</dbReference>
<evidence type="ECO:0000256" key="4">
    <source>
        <dbReference type="ARBA" id="ARBA00022553"/>
    </source>
</evidence>